<reference evidence="1" key="1">
    <citation type="journal article" date="2019" name="bioRxiv">
        <title>The Genome of the Zebra Mussel, Dreissena polymorpha: A Resource for Invasive Species Research.</title>
        <authorList>
            <person name="McCartney M.A."/>
            <person name="Auch B."/>
            <person name="Kono T."/>
            <person name="Mallez S."/>
            <person name="Zhang Y."/>
            <person name="Obille A."/>
            <person name="Becker A."/>
            <person name="Abrahante J.E."/>
            <person name="Garbe J."/>
            <person name="Badalamenti J.P."/>
            <person name="Herman A."/>
            <person name="Mangelson H."/>
            <person name="Liachko I."/>
            <person name="Sullivan S."/>
            <person name="Sone E.D."/>
            <person name="Koren S."/>
            <person name="Silverstein K.A.T."/>
            <person name="Beckman K.B."/>
            <person name="Gohl D.M."/>
        </authorList>
    </citation>
    <scope>NUCLEOTIDE SEQUENCE</scope>
    <source>
        <strain evidence="1">Duluth1</strain>
        <tissue evidence="1">Whole animal</tissue>
    </source>
</reference>
<evidence type="ECO:0000313" key="2">
    <source>
        <dbReference type="Proteomes" id="UP000828390"/>
    </source>
</evidence>
<name>A0A9D4DEU8_DREPO</name>
<sequence length="101" mass="11778">MFGIYLCTASRCIPCHLATRFPAKRETLWRNSLFPGSSGESSGKEWKQLKGTRYSMFKQFPKAVADKRRKLVKLMKDARDNGKRAWLVYDTLYVDDQPVRE</sequence>
<dbReference type="Proteomes" id="UP000828390">
    <property type="component" value="Unassembled WGS sequence"/>
</dbReference>
<comment type="caution">
    <text evidence="1">The sequence shown here is derived from an EMBL/GenBank/DDBJ whole genome shotgun (WGS) entry which is preliminary data.</text>
</comment>
<accession>A0A9D4DEU8</accession>
<evidence type="ECO:0000313" key="1">
    <source>
        <dbReference type="EMBL" id="KAH3747225.1"/>
    </source>
</evidence>
<protein>
    <submittedName>
        <fullName evidence="1">Uncharacterized protein</fullName>
    </submittedName>
</protein>
<dbReference type="EMBL" id="JAIWYP010000010">
    <property type="protein sequence ID" value="KAH3747225.1"/>
    <property type="molecule type" value="Genomic_DNA"/>
</dbReference>
<keyword evidence="2" id="KW-1185">Reference proteome</keyword>
<proteinExistence type="predicted"/>
<organism evidence="1 2">
    <name type="scientific">Dreissena polymorpha</name>
    <name type="common">Zebra mussel</name>
    <name type="synonym">Mytilus polymorpha</name>
    <dbReference type="NCBI Taxonomy" id="45954"/>
    <lineage>
        <taxon>Eukaryota</taxon>
        <taxon>Metazoa</taxon>
        <taxon>Spiralia</taxon>
        <taxon>Lophotrochozoa</taxon>
        <taxon>Mollusca</taxon>
        <taxon>Bivalvia</taxon>
        <taxon>Autobranchia</taxon>
        <taxon>Heteroconchia</taxon>
        <taxon>Euheterodonta</taxon>
        <taxon>Imparidentia</taxon>
        <taxon>Neoheterodontei</taxon>
        <taxon>Myida</taxon>
        <taxon>Dreissenoidea</taxon>
        <taxon>Dreissenidae</taxon>
        <taxon>Dreissena</taxon>
    </lineage>
</organism>
<dbReference type="AlphaFoldDB" id="A0A9D4DEU8"/>
<gene>
    <name evidence="1" type="ORF">DPMN_181647</name>
</gene>
<reference evidence="1" key="2">
    <citation type="submission" date="2020-11" db="EMBL/GenBank/DDBJ databases">
        <authorList>
            <person name="McCartney M.A."/>
            <person name="Auch B."/>
            <person name="Kono T."/>
            <person name="Mallez S."/>
            <person name="Becker A."/>
            <person name="Gohl D.M."/>
            <person name="Silverstein K.A.T."/>
            <person name="Koren S."/>
            <person name="Bechman K.B."/>
            <person name="Herman A."/>
            <person name="Abrahante J.E."/>
            <person name="Garbe J."/>
        </authorList>
    </citation>
    <scope>NUCLEOTIDE SEQUENCE</scope>
    <source>
        <strain evidence="1">Duluth1</strain>
        <tissue evidence="1">Whole animal</tissue>
    </source>
</reference>